<feature type="compositionally biased region" description="Low complexity" evidence="1">
    <location>
        <begin position="48"/>
        <end position="57"/>
    </location>
</feature>
<feature type="compositionally biased region" description="Low complexity" evidence="1">
    <location>
        <begin position="73"/>
        <end position="95"/>
    </location>
</feature>
<evidence type="ECO:0000256" key="1">
    <source>
        <dbReference type="SAM" id="MobiDB-lite"/>
    </source>
</evidence>
<evidence type="ECO:0000313" key="2">
    <source>
        <dbReference type="EMBL" id="QWU87248.1"/>
    </source>
</evidence>
<feature type="region of interest" description="Disordered" evidence="1">
    <location>
        <begin position="1"/>
        <end position="105"/>
    </location>
</feature>
<dbReference type="Proteomes" id="UP000825434">
    <property type="component" value="Chromosome 2"/>
</dbReference>
<keyword evidence="3" id="KW-1185">Reference proteome</keyword>
<gene>
    <name evidence="2" type="ORF">CA3LBN_001513</name>
</gene>
<feature type="compositionally biased region" description="Polar residues" evidence="1">
    <location>
        <begin position="238"/>
        <end position="248"/>
    </location>
</feature>
<dbReference type="EMBL" id="CP076662">
    <property type="protein sequence ID" value="QWU87248.1"/>
    <property type="molecule type" value="Genomic_DNA"/>
</dbReference>
<organism evidence="2 3">
    <name type="scientific">Candidozyma haemuli</name>
    <dbReference type="NCBI Taxonomy" id="45357"/>
    <lineage>
        <taxon>Eukaryota</taxon>
        <taxon>Fungi</taxon>
        <taxon>Dikarya</taxon>
        <taxon>Ascomycota</taxon>
        <taxon>Saccharomycotina</taxon>
        <taxon>Pichiomycetes</taxon>
        <taxon>Metschnikowiaceae</taxon>
        <taxon>Candidozyma</taxon>
    </lineage>
</organism>
<proteinExistence type="predicted"/>
<feature type="compositionally biased region" description="Polar residues" evidence="1">
    <location>
        <begin position="96"/>
        <end position="105"/>
    </location>
</feature>
<protein>
    <recommendedName>
        <fullName evidence="4">Hap4 transcription factor heteromerisation domain-containing protein</fullName>
    </recommendedName>
</protein>
<sequence length="340" mass="36446">MPDTPMQTKKTAPKKKCKVKREEFAAVAPTPSEKVDDGSPSLAKRRLGSASSATVTGVSGGSPQAISVSRKSSVTPIAVTPAPTTSSSVTASSSPQCQTAATSPGLSSNVQVNDLQKSYLARIKEQELIKNYIDVLTNQIKQLRFVQNGVITFDVLNDTSDSNVRAKKSSNTHSFESFDHINNIHDLDKYLAYLTTQSNVIHSVTKRVNGVGVGKPSNEQAGPVSRQVRSYLDRRAQNSEGTSSSTPEVSDGFTPSLLRPLRMNTLDSEDNLVVDIVSNNDGIGGERSRVDDAGPDSTVELMNLLHDGDTKSTQGKKSKKIGCGFCTNETPCVCFDADTF</sequence>
<reference evidence="2 3" key="1">
    <citation type="submission" date="2021-06" db="EMBL/GenBank/DDBJ databases">
        <title>Candida outbreak in Lebanon.</title>
        <authorList>
            <person name="Finianos M."/>
        </authorList>
    </citation>
    <scope>NUCLEOTIDE SEQUENCE [LARGE SCALE GENOMIC DNA]</scope>
    <source>
        <strain evidence="2">CA3LBN</strain>
    </source>
</reference>
<accession>A0ABX8I469</accession>
<feature type="region of interest" description="Disordered" evidence="1">
    <location>
        <begin position="235"/>
        <end position="256"/>
    </location>
</feature>
<evidence type="ECO:0000313" key="3">
    <source>
        <dbReference type="Proteomes" id="UP000825434"/>
    </source>
</evidence>
<name>A0ABX8I469_9ASCO</name>
<evidence type="ECO:0008006" key="4">
    <source>
        <dbReference type="Google" id="ProtNLM"/>
    </source>
</evidence>